<organism evidence="2 3">
    <name type="scientific">Alcanivorax borkumensis (strain ATCC 700651 / DSM 11573 / NCIMB 13689 / SK2)</name>
    <dbReference type="NCBI Taxonomy" id="393595"/>
    <lineage>
        <taxon>Bacteria</taxon>
        <taxon>Pseudomonadati</taxon>
        <taxon>Pseudomonadota</taxon>
        <taxon>Gammaproteobacteria</taxon>
        <taxon>Oceanospirillales</taxon>
        <taxon>Alcanivoracaceae</taxon>
        <taxon>Alcanivorax</taxon>
    </lineage>
</organism>
<dbReference type="InterPro" id="IPR008551">
    <property type="entry name" value="TANGO2"/>
</dbReference>
<sequence length="257" mass="28425">MCIVLFDWQPGSATPLRVAANRDEFHARPAEPARWRDGIFCGLDLTAGGTWLGIHRNGRFAGVTNYREPITDRQPGERSRGLLPFAFLKGEQTPEQFSHHLAKEQHHYGAFNLLVGTVNADPEQDSLWYLGNRGATPRAVRPGIHGLSNGLLDDPWPKVERAKQNLAAAVTAGGNLQQLLQVVDDRYQPNDSELPDTGVGIDLERLIAPIFIQSETYGTRASSAVILDRKQGPQMLEQRWQPDGNAAGNPSQSFTKR</sequence>
<dbReference type="Proteomes" id="UP000008871">
    <property type="component" value="Chromosome"/>
</dbReference>
<dbReference type="PANTHER" id="PTHR17985:SF8">
    <property type="entry name" value="TRANSPORT AND GOLGI ORGANIZATION PROTEIN 2 HOMOLOG"/>
    <property type="match status" value="1"/>
</dbReference>
<keyword evidence="3" id="KW-1185">Reference proteome</keyword>
<evidence type="ECO:0000313" key="2">
    <source>
        <dbReference type="EMBL" id="CAL17795.1"/>
    </source>
</evidence>
<evidence type="ECO:0000313" key="3">
    <source>
        <dbReference type="Proteomes" id="UP000008871"/>
    </source>
</evidence>
<accession>Q0VM03</accession>
<evidence type="ECO:0000256" key="1">
    <source>
        <dbReference type="SAM" id="MobiDB-lite"/>
    </source>
</evidence>
<dbReference type="RefSeq" id="WP_011589621.1">
    <property type="nucleotide sequence ID" value="NC_008260.1"/>
</dbReference>
<dbReference type="eggNOG" id="COG3332">
    <property type="taxonomic scope" value="Bacteria"/>
</dbReference>
<feature type="region of interest" description="Disordered" evidence="1">
    <location>
        <begin position="238"/>
        <end position="257"/>
    </location>
</feature>
<gene>
    <name evidence="2" type="ordered locus">ABO_2347</name>
</gene>
<dbReference type="KEGG" id="abo:ABO_2347"/>
<feature type="compositionally biased region" description="Polar residues" evidence="1">
    <location>
        <begin position="248"/>
        <end position="257"/>
    </location>
</feature>
<name>Q0VM03_ALCBS</name>
<proteinExistence type="predicted"/>
<dbReference type="Pfam" id="PF05742">
    <property type="entry name" value="TANGO2"/>
    <property type="match status" value="1"/>
</dbReference>
<dbReference type="PANTHER" id="PTHR17985">
    <property type="entry name" value="SER/THR-RICH PROTEIN T10 IN DGCR REGION"/>
    <property type="match status" value="1"/>
</dbReference>
<reference evidence="2 3" key="1">
    <citation type="journal article" date="2006" name="Nat. Biotechnol.">
        <title>Genome sequence of the ubiquitous hydrocarbon-degrading marine bacterium Alcanivorax borkumensis.</title>
        <authorList>
            <person name="Schneiker S."/>
            <person name="Martins dos Santos V.A.P."/>
            <person name="Bartels D."/>
            <person name="Bekel T."/>
            <person name="Brecht M."/>
            <person name="Buhrmester J."/>
            <person name="Chernikova T.N."/>
            <person name="Denaro R."/>
            <person name="Ferrer M."/>
            <person name="Gertler C."/>
            <person name="Goesmann A."/>
            <person name="Golyshina O.V."/>
            <person name="Kaminski F."/>
            <person name="Khachane A.N."/>
            <person name="Lang S."/>
            <person name="Linke B."/>
            <person name="McHardy A.C."/>
            <person name="Meyer F."/>
            <person name="Nechitaylo T."/>
            <person name="Puehler A."/>
            <person name="Regenhardt D."/>
            <person name="Rupp O."/>
            <person name="Sabirova J.S."/>
            <person name="Selbitschka W."/>
            <person name="Yakimov M.M."/>
            <person name="Timmis K.N."/>
            <person name="Vorhoelter F.-J."/>
            <person name="Weidner S."/>
            <person name="Kaiser O."/>
            <person name="Golyshin P.N."/>
        </authorList>
    </citation>
    <scope>NUCLEOTIDE SEQUENCE [LARGE SCALE GENOMIC DNA]</scope>
    <source>
        <strain evidence="3">ATCC 700651 / DSM 11573 / NCIMB 13689 / SK2</strain>
    </source>
</reference>
<dbReference type="STRING" id="393595.ABO_2347"/>
<dbReference type="EMBL" id="AM286690">
    <property type="protein sequence ID" value="CAL17795.1"/>
    <property type="molecule type" value="Genomic_DNA"/>
</dbReference>
<dbReference type="HOGENOM" id="CLU_047037_1_1_6"/>
<protein>
    <recommendedName>
        <fullName evidence="4">NRDE family protein</fullName>
    </recommendedName>
</protein>
<dbReference type="AlphaFoldDB" id="Q0VM03"/>
<dbReference type="OrthoDB" id="4380123at2"/>
<evidence type="ECO:0008006" key="4">
    <source>
        <dbReference type="Google" id="ProtNLM"/>
    </source>
</evidence>